<evidence type="ECO:0000313" key="3">
    <source>
        <dbReference type="EMBL" id="GAA2078117.1"/>
    </source>
</evidence>
<comment type="caution">
    <text evidence="3">The sequence shown here is derived from an EMBL/GenBank/DDBJ whole genome shotgun (WGS) entry which is preliminary data.</text>
</comment>
<proteinExistence type="predicted"/>
<dbReference type="RefSeq" id="WP_344529013.1">
    <property type="nucleotide sequence ID" value="NZ_BAAAPE010000008.1"/>
</dbReference>
<organism evidence="3 4">
    <name type="scientific">Streptomyces albiaxialis</name>
    <dbReference type="NCBI Taxonomy" id="329523"/>
    <lineage>
        <taxon>Bacteria</taxon>
        <taxon>Bacillati</taxon>
        <taxon>Actinomycetota</taxon>
        <taxon>Actinomycetes</taxon>
        <taxon>Kitasatosporales</taxon>
        <taxon>Streptomycetaceae</taxon>
        <taxon>Streptomyces</taxon>
    </lineage>
</organism>
<name>A0ABN2W316_9ACTN</name>
<feature type="region of interest" description="Disordered" evidence="1">
    <location>
        <begin position="1"/>
        <end position="45"/>
    </location>
</feature>
<sequence length="223" mass="22691">MSVPTPSSHNQDPSQPAAPPQGAAGPVPPPVAEWTPGPNDEGGASAGREVRDAVLYGLGVAVVGVVFALLWVWMAPKVPLFTDGKAVYLKDPEGEEAFGSDGSFLLIGVVIGVVTGALVFYSRRIGGVGLAVGLGLGALAGSFLAWRLGVWLGPESDMAVAAKEAGKGATFDAPMKLQAKGVLLAWPLAALVTHLALTVVQWLRDAGAAPLGPPPPPPPVEKS</sequence>
<feature type="compositionally biased region" description="Polar residues" evidence="1">
    <location>
        <begin position="1"/>
        <end position="14"/>
    </location>
</feature>
<gene>
    <name evidence="3" type="ORF">GCM10009801_34790</name>
</gene>
<feature type="transmembrane region" description="Helical" evidence="2">
    <location>
        <begin position="128"/>
        <end position="148"/>
    </location>
</feature>
<evidence type="ECO:0000256" key="2">
    <source>
        <dbReference type="SAM" id="Phobius"/>
    </source>
</evidence>
<evidence type="ECO:0000313" key="4">
    <source>
        <dbReference type="Proteomes" id="UP001500016"/>
    </source>
</evidence>
<feature type="transmembrane region" description="Helical" evidence="2">
    <location>
        <begin position="184"/>
        <end position="203"/>
    </location>
</feature>
<evidence type="ECO:0008006" key="5">
    <source>
        <dbReference type="Google" id="ProtNLM"/>
    </source>
</evidence>
<keyword evidence="2" id="KW-0812">Transmembrane</keyword>
<feature type="transmembrane region" description="Helical" evidence="2">
    <location>
        <begin position="102"/>
        <end position="121"/>
    </location>
</feature>
<evidence type="ECO:0000256" key="1">
    <source>
        <dbReference type="SAM" id="MobiDB-lite"/>
    </source>
</evidence>
<keyword evidence="4" id="KW-1185">Reference proteome</keyword>
<feature type="transmembrane region" description="Helical" evidence="2">
    <location>
        <begin position="53"/>
        <end position="74"/>
    </location>
</feature>
<dbReference type="Proteomes" id="UP001500016">
    <property type="component" value="Unassembled WGS sequence"/>
</dbReference>
<keyword evidence="2" id="KW-0472">Membrane</keyword>
<dbReference type="EMBL" id="BAAAPE010000008">
    <property type="protein sequence ID" value="GAA2078117.1"/>
    <property type="molecule type" value="Genomic_DNA"/>
</dbReference>
<reference evidence="3 4" key="1">
    <citation type="journal article" date="2019" name="Int. J. Syst. Evol. Microbiol.">
        <title>The Global Catalogue of Microorganisms (GCM) 10K type strain sequencing project: providing services to taxonomists for standard genome sequencing and annotation.</title>
        <authorList>
            <consortium name="The Broad Institute Genomics Platform"/>
            <consortium name="The Broad Institute Genome Sequencing Center for Infectious Disease"/>
            <person name="Wu L."/>
            <person name="Ma J."/>
        </authorList>
    </citation>
    <scope>NUCLEOTIDE SEQUENCE [LARGE SCALE GENOMIC DNA]</scope>
    <source>
        <strain evidence="3 4">JCM 15478</strain>
    </source>
</reference>
<accession>A0ABN2W316</accession>
<protein>
    <recommendedName>
        <fullName evidence="5">ABC transporter permease</fullName>
    </recommendedName>
</protein>
<keyword evidence="2" id="KW-1133">Transmembrane helix</keyword>